<dbReference type="PANTHER" id="PTHR43364">
    <property type="entry name" value="NADH-SPECIFIC METHYLGLYOXAL REDUCTASE-RELATED"/>
    <property type="match status" value="1"/>
</dbReference>
<dbReference type="SUPFAM" id="SSF51430">
    <property type="entry name" value="NAD(P)-linked oxidoreductase"/>
    <property type="match status" value="1"/>
</dbReference>
<dbReference type="Pfam" id="PF00248">
    <property type="entry name" value="Aldo_ket_red"/>
    <property type="match status" value="1"/>
</dbReference>
<dbReference type="GO" id="GO:0005829">
    <property type="term" value="C:cytosol"/>
    <property type="evidence" value="ECO:0007669"/>
    <property type="project" value="TreeGrafter"/>
</dbReference>
<dbReference type="InterPro" id="IPR036812">
    <property type="entry name" value="NAD(P)_OxRdtase_dom_sf"/>
</dbReference>
<sequence length="318" mass="34001">MAVAQVTLGSSSVTTTPLGLGANAVGGVNLFPNLKDETGIEIVQAALDNGIQLLDTAFVYGLGHSEELIGKATAAYKRDTFQIADKAAQDLSSGEMVVSNRPDFLKRSVDEALTRLNTDYIDVFYIHFPDADTPKAEAVGALHDLKVAGKIRAVGVSNFSLAQIEEANQDGYVDVVENQFSLLHQDARADVMPYLAEHNISFVPFFPLASGLLTGKYTADTDLNFGEGDIRSGMDDFKQPRYSQILTAVDSLAPLAAAHKVSIAQLVLAYYIANPQVSVVIPGAKRPSQVEANAQALQVSLSEEEYAAIEKAFSAFAA</sequence>
<dbReference type="Gene3D" id="3.20.20.100">
    <property type="entry name" value="NADP-dependent oxidoreductase domain"/>
    <property type="match status" value="1"/>
</dbReference>
<dbReference type="Proteomes" id="UP000715651">
    <property type="component" value="Unassembled WGS sequence"/>
</dbReference>
<reference evidence="3" key="1">
    <citation type="journal article" date="2021" name="PeerJ">
        <title>Extensive microbial diversity within the chicken gut microbiome revealed by metagenomics and culture.</title>
        <authorList>
            <person name="Gilroy R."/>
            <person name="Ravi A."/>
            <person name="Getino M."/>
            <person name="Pursley I."/>
            <person name="Horton D.L."/>
            <person name="Alikhan N.F."/>
            <person name="Baker D."/>
            <person name="Gharbi K."/>
            <person name="Hall N."/>
            <person name="Watson M."/>
            <person name="Adriaenssens E.M."/>
            <person name="Foster-Nyarko E."/>
            <person name="Jarju S."/>
            <person name="Secka A."/>
            <person name="Antonio M."/>
            <person name="Oren A."/>
            <person name="Chaudhuri R.R."/>
            <person name="La Ragione R."/>
            <person name="Hildebrand F."/>
            <person name="Pallen M.J."/>
        </authorList>
    </citation>
    <scope>NUCLEOTIDE SEQUENCE</scope>
    <source>
        <strain evidence="3">578</strain>
    </source>
</reference>
<evidence type="ECO:0000313" key="4">
    <source>
        <dbReference type="Proteomes" id="UP000715651"/>
    </source>
</evidence>
<dbReference type="PANTHER" id="PTHR43364:SF4">
    <property type="entry name" value="NAD(P)-LINKED OXIDOREDUCTASE SUPERFAMILY PROTEIN"/>
    <property type="match status" value="1"/>
</dbReference>
<dbReference type="AlphaFoldDB" id="A0A921FV52"/>
<dbReference type="InterPro" id="IPR018170">
    <property type="entry name" value="Aldo/ket_reductase_CS"/>
</dbReference>
<gene>
    <name evidence="3" type="ORF">K8U78_03040</name>
</gene>
<evidence type="ECO:0000256" key="1">
    <source>
        <dbReference type="ARBA" id="ARBA00023002"/>
    </source>
</evidence>
<dbReference type="PRINTS" id="PR00069">
    <property type="entry name" value="ALDKETRDTASE"/>
</dbReference>
<protein>
    <submittedName>
        <fullName evidence="3">Aldo/keto reductase</fullName>
    </submittedName>
</protein>
<organism evidence="3 4">
    <name type="scientific">Aeriscardovia aeriphila</name>
    <dbReference type="NCBI Taxonomy" id="218139"/>
    <lineage>
        <taxon>Bacteria</taxon>
        <taxon>Bacillati</taxon>
        <taxon>Actinomycetota</taxon>
        <taxon>Actinomycetes</taxon>
        <taxon>Bifidobacteriales</taxon>
        <taxon>Bifidobacteriaceae</taxon>
        <taxon>Aeriscardovia</taxon>
    </lineage>
</organism>
<dbReference type="InterPro" id="IPR020471">
    <property type="entry name" value="AKR"/>
</dbReference>
<name>A0A921FV52_9BIFI</name>
<dbReference type="PROSITE" id="PS00062">
    <property type="entry name" value="ALDOKETO_REDUCTASE_2"/>
    <property type="match status" value="1"/>
</dbReference>
<feature type="domain" description="NADP-dependent oxidoreductase" evidence="2">
    <location>
        <begin position="17"/>
        <end position="311"/>
    </location>
</feature>
<proteinExistence type="predicted"/>
<reference evidence="3" key="2">
    <citation type="submission" date="2021-09" db="EMBL/GenBank/DDBJ databases">
        <authorList>
            <person name="Gilroy R."/>
        </authorList>
    </citation>
    <scope>NUCLEOTIDE SEQUENCE</scope>
    <source>
        <strain evidence="3">578</strain>
    </source>
</reference>
<evidence type="ECO:0000259" key="2">
    <source>
        <dbReference type="Pfam" id="PF00248"/>
    </source>
</evidence>
<keyword evidence="1" id="KW-0560">Oxidoreductase</keyword>
<dbReference type="GO" id="GO:0016491">
    <property type="term" value="F:oxidoreductase activity"/>
    <property type="evidence" value="ECO:0007669"/>
    <property type="project" value="UniProtKB-KW"/>
</dbReference>
<dbReference type="InterPro" id="IPR023210">
    <property type="entry name" value="NADP_OxRdtase_dom"/>
</dbReference>
<dbReference type="EMBL" id="DYWK01000005">
    <property type="protein sequence ID" value="HJF18119.1"/>
    <property type="molecule type" value="Genomic_DNA"/>
</dbReference>
<evidence type="ECO:0000313" key="3">
    <source>
        <dbReference type="EMBL" id="HJF18119.1"/>
    </source>
</evidence>
<comment type="caution">
    <text evidence="3">The sequence shown here is derived from an EMBL/GenBank/DDBJ whole genome shotgun (WGS) entry which is preliminary data.</text>
</comment>
<accession>A0A921FV52</accession>
<dbReference type="InterPro" id="IPR050523">
    <property type="entry name" value="AKR_Detox_Biosynth"/>
</dbReference>